<dbReference type="PRINTS" id="PR00135">
    <property type="entry name" value="LYZLACT"/>
</dbReference>
<dbReference type="AlphaFoldDB" id="A0A0G3DS02"/>
<dbReference type="InterPro" id="IPR023346">
    <property type="entry name" value="Lysozyme-like_dom_sf"/>
</dbReference>
<proteinExistence type="evidence at transcript level"/>
<feature type="signal peptide" evidence="11">
    <location>
        <begin position="1"/>
        <end position="26"/>
    </location>
</feature>
<dbReference type="EC" id="3.2.1.17" evidence="2"/>
<dbReference type="EMBL" id="KP056541">
    <property type="protein sequence ID" value="AKJ54523.1"/>
    <property type="molecule type" value="mRNA"/>
</dbReference>
<evidence type="ECO:0000256" key="5">
    <source>
        <dbReference type="ARBA" id="ARBA00022638"/>
    </source>
</evidence>
<comment type="similarity">
    <text evidence="10">Belongs to the glycosyl hydrolase 22 family.</text>
</comment>
<evidence type="ECO:0000256" key="6">
    <source>
        <dbReference type="ARBA" id="ARBA00022801"/>
    </source>
</evidence>
<evidence type="ECO:0000256" key="7">
    <source>
        <dbReference type="ARBA" id="ARBA00023157"/>
    </source>
</evidence>
<dbReference type="InterPro" id="IPR019799">
    <property type="entry name" value="Glyco_hydro_22_CS"/>
</dbReference>
<keyword evidence="5" id="KW-0081">Bacteriolytic enzyme</keyword>
<dbReference type="GO" id="GO:0003796">
    <property type="term" value="F:lysozyme activity"/>
    <property type="evidence" value="ECO:0007669"/>
    <property type="project" value="UniProtKB-EC"/>
</dbReference>
<keyword evidence="7" id="KW-1015">Disulfide bond</keyword>
<dbReference type="InterPro" id="IPR001916">
    <property type="entry name" value="Glyco_hydro_22"/>
</dbReference>
<reference evidence="13" key="1">
    <citation type="journal article" date="2015" name="PLoS ONE">
        <title>Dissimilar Regulation of Antimicrobial Proteins in the Midgut of Spodoptera exigua Larvae Challenged with Bacillus thuringiensis Toxins or Baculovirus.</title>
        <authorList>
            <person name="Crava C.M."/>
            <person name="Jakubowska A.K."/>
            <person name="Escriche B."/>
            <person name="Herrero S."/>
            <person name="Bel Y."/>
        </authorList>
    </citation>
    <scope>NUCLEOTIDE SEQUENCE</scope>
</reference>
<dbReference type="CDD" id="cd16899">
    <property type="entry name" value="LYZ_C_invert"/>
    <property type="match status" value="1"/>
</dbReference>
<name>A0A0G3DS02_SPOEX</name>
<organism evidence="13">
    <name type="scientific">Spodoptera exigua</name>
    <name type="common">Beet armyworm</name>
    <name type="synonym">Noctua fulgens</name>
    <dbReference type="NCBI Taxonomy" id="7107"/>
    <lineage>
        <taxon>Eukaryota</taxon>
        <taxon>Metazoa</taxon>
        <taxon>Ecdysozoa</taxon>
        <taxon>Arthropoda</taxon>
        <taxon>Hexapoda</taxon>
        <taxon>Insecta</taxon>
        <taxon>Pterygota</taxon>
        <taxon>Neoptera</taxon>
        <taxon>Endopterygota</taxon>
        <taxon>Lepidoptera</taxon>
        <taxon>Glossata</taxon>
        <taxon>Ditrysia</taxon>
        <taxon>Noctuoidea</taxon>
        <taxon>Noctuidae</taxon>
        <taxon>Amphipyrinae</taxon>
        <taxon>Spodoptera</taxon>
    </lineage>
</organism>
<evidence type="ECO:0000313" key="13">
    <source>
        <dbReference type="EMBL" id="AKJ54523.1"/>
    </source>
</evidence>
<dbReference type="SUPFAM" id="SSF53955">
    <property type="entry name" value="Lysozyme-like"/>
    <property type="match status" value="1"/>
</dbReference>
<evidence type="ECO:0000256" key="11">
    <source>
        <dbReference type="SAM" id="SignalP"/>
    </source>
</evidence>
<dbReference type="PANTHER" id="PTHR11407:SF63">
    <property type="entry name" value="LYSOZYME C"/>
    <property type="match status" value="1"/>
</dbReference>
<sequence length="183" mass="21288">MNPDAMRSARVVQIILFLTLCLGLQAKVYKRCELTRELLKNNFSRTFLSNWVCLIEQESERNTSAIVVKSSRRKYYGLFQIGSEWCKEGKKGGKCDITCEALLDEDIKDDGVCAVKVFEQEGFKYWAKWEARCKGQLLPDIEKCPDWVHPPSRVSPPRDKRTARGKRSIRRFSRRSIFLSQPY</sequence>
<protein>
    <recommendedName>
        <fullName evidence="3">Lysozyme</fullName>
        <ecNumber evidence="2">3.2.1.17</ecNumber>
    </recommendedName>
    <alternativeName>
        <fullName evidence="9">1,4-beta-N-acetylmuramidase</fullName>
    </alternativeName>
</protein>
<dbReference type="GO" id="GO:0042742">
    <property type="term" value="P:defense response to bacterium"/>
    <property type="evidence" value="ECO:0007669"/>
    <property type="project" value="UniProtKB-KW"/>
</dbReference>
<dbReference type="GO" id="GO:0031640">
    <property type="term" value="P:killing of cells of another organism"/>
    <property type="evidence" value="ECO:0007669"/>
    <property type="project" value="UniProtKB-KW"/>
</dbReference>
<evidence type="ECO:0000256" key="4">
    <source>
        <dbReference type="ARBA" id="ARBA00022529"/>
    </source>
</evidence>
<evidence type="ECO:0000256" key="2">
    <source>
        <dbReference type="ARBA" id="ARBA00012732"/>
    </source>
</evidence>
<comment type="catalytic activity">
    <reaction evidence="1">
        <text>Hydrolysis of (1-&gt;4)-beta-linkages between N-acetylmuramic acid and N-acetyl-D-glucosamine residues in a peptidoglycan and between N-acetyl-D-glucosamine residues in chitodextrins.</text>
        <dbReference type="EC" id="3.2.1.17"/>
    </reaction>
</comment>
<evidence type="ECO:0000256" key="10">
    <source>
        <dbReference type="RuleBase" id="RU004440"/>
    </source>
</evidence>
<feature type="chain" id="PRO_5005184144" description="Lysozyme" evidence="11">
    <location>
        <begin position="27"/>
        <end position="183"/>
    </location>
</feature>
<evidence type="ECO:0000259" key="12">
    <source>
        <dbReference type="PROSITE" id="PS00128"/>
    </source>
</evidence>
<keyword evidence="8" id="KW-0326">Glycosidase</keyword>
<evidence type="ECO:0000256" key="1">
    <source>
        <dbReference type="ARBA" id="ARBA00000632"/>
    </source>
</evidence>
<keyword evidence="6" id="KW-0378">Hydrolase</keyword>
<evidence type="ECO:0000256" key="9">
    <source>
        <dbReference type="ARBA" id="ARBA00031262"/>
    </source>
</evidence>
<dbReference type="Pfam" id="PF00062">
    <property type="entry name" value="Lys"/>
    <property type="match status" value="1"/>
</dbReference>
<keyword evidence="4" id="KW-0929">Antimicrobial</keyword>
<feature type="domain" description="Glycosyl hydrolases family 22 (GH22)" evidence="12">
    <location>
        <begin position="95"/>
        <end position="113"/>
    </location>
</feature>
<dbReference type="SMART" id="SM00263">
    <property type="entry name" value="LYZ1"/>
    <property type="match status" value="1"/>
</dbReference>
<accession>A0A0G3DS02</accession>
<evidence type="ECO:0000256" key="3">
    <source>
        <dbReference type="ARBA" id="ARBA00020438"/>
    </source>
</evidence>
<dbReference type="PANTHER" id="PTHR11407">
    <property type="entry name" value="LYSOZYME C"/>
    <property type="match status" value="1"/>
</dbReference>
<keyword evidence="11" id="KW-0732">Signal</keyword>
<dbReference type="PROSITE" id="PS51348">
    <property type="entry name" value="GLYCOSYL_HYDROL_F22_2"/>
    <property type="match status" value="1"/>
</dbReference>
<dbReference type="PROSITE" id="PS00128">
    <property type="entry name" value="GLYCOSYL_HYDROL_F22_1"/>
    <property type="match status" value="1"/>
</dbReference>
<evidence type="ECO:0000256" key="8">
    <source>
        <dbReference type="ARBA" id="ARBA00023295"/>
    </source>
</evidence>
<dbReference type="Gene3D" id="1.10.530.10">
    <property type="match status" value="1"/>
</dbReference>